<sequence length="281" mass="32213">MKKFIFLLIILSSCIDNEIDASFSDQLTVEGAIMENRFAEIYLTNSLPFDGIIDSLEVAKSIETKAKVELSNGEVTEILTLKREDSKFPFLFYRSNIIKGELGKQYDLSITIRDKVFTSKTTLPEKLEVLEIDFLKSIKDGVNQPDHRDIKLTINNNVKSVRYFKVLIKNEKEAKFSFAKPFIFNTENFSTDTFPLIVTYVEIKKDGERENKLKVNEVIELQLIAITKEQFDFWKSIKGDESTFIGNSSFSNEIISNVSNGAFGYWSGENVVFKKFIIPQN</sequence>
<evidence type="ECO:0000313" key="1">
    <source>
        <dbReference type="EMBL" id="XBL15860.1"/>
    </source>
</evidence>
<protein>
    <submittedName>
        <fullName evidence="1">DUF4249 family protein</fullName>
    </submittedName>
</protein>
<dbReference type="EMBL" id="CP155618">
    <property type="protein sequence ID" value="XBL15860.1"/>
    <property type="molecule type" value="Genomic_DNA"/>
</dbReference>
<evidence type="ECO:0000313" key="2">
    <source>
        <dbReference type="Proteomes" id="UP001224325"/>
    </source>
</evidence>
<dbReference type="KEGG" id="mlil:QLS71_007545"/>
<gene>
    <name evidence="1" type="ORF">QLS71_007545</name>
</gene>
<name>A0AAU7EKF7_9FLAO</name>
<proteinExistence type="predicted"/>
<reference evidence="1" key="1">
    <citation type="submission" date="2024-04" db="EMBL/GenBank/DDBJ databases">
        <title>Mariniflexile litorale, isolated from the shallow sediments of the Sea of Japan.</title>
        <authorList>
            <person name="Romanenko L."/>
            <person name="Isaeva M."/>
        </authorList>
    </citation>
    <scope>NUCLEOTIDE SEQUENCE [LARGE SCALE GENOMIC DNA]</scope>
    <source>
        <strain evidence="1">KMM 9835</strain>
    </source>
</reference>
<accession>A0AAU7EKF7</accession>
<dbReference type="InterPro" id="IPR025345">
    <property type="entry name" value="DUF4249"/>
</dbReference>
<organism evidence="1 2">
    <name type="scientific">Mariniflexile litorale</name>
    <dbReference type="NCBI Taxonomy" id="3045158"/>
    <lineage>
        <taxon>Bacteria</taxon>
        <taxon>Pseudomonadati</taxon>
        <taxon>Bacteroidota</taxon>
        <taxon>Flavobacteriia</taxon>
        <taxon>Flavobacteriales</taxon>
        <taxon>Flavobacteriaceae</taxon>
        <taxon>Mariniflexile</taxon>
    </lineage>
</organism>
<dbReference type="AlphaFoldDB" id="A0AAU7EKF7"/>
<dbReference type="Proteomes" id="UP001224325">
    <property type="component" value="Chromosome"/>
</dbReference>
<dbReference type="Pfam" id="PF14054">
    <property type="entry name" value="DUF4249"/>
    <property type="match status" value="1"/>
</dbReference>
<keyword evidence="2" id="KW-1185">Reference proteome</keyword>
<dbReference type="RefSeq" id="WP_308991642.1">
    <property type="nucleotide sequence ID" value="NZ_CP155618.1"/>
</dbReference>